<dbReference type="InterPro" id="IPR001547">
    <property type="entry name" value="Glyco_hydro_5"/>
</dbReference>
<feature type="domain" description="Glycoside hydrolase family 5" evidence="9">
    <location>
        <begin position="40"/>
        <end position="373"/>
    </location>
</feature>
<proteinExistence type="inferred from homology"/>
<gene>
    <name evidence="10" type="ORF">CJ030_MR8G022844</name>
</gene>
<dbReference type="InterPro" id="IPR017853">
    <property type="entry name" value="GH"/>
</dbReference>
<evidence type="ECO:0000256" key="6">
    <source>
        <dbReference type="ARBA" id="ARBA00022729"/>
    </source>
</evidence>
<accession>A0A6A1USH9</accession>
<evidence type="ECO:0000259" key="9">
    <source>
        <dbReference type="Pfam" id="PF26410"/>
    </source>
</evidence>
<evidence type="ECO:0000256" key="1">
    <source>
        <dbReference type="ARBA" id="ARBA00001678"/>
    </source>
</evidence>
<evidence type="ECO:0000256" key="2">
    <source>
        <dbReference type="ARBA" id="ARBA00004613"/>
    </source>
</evidence>
<reference evidence="10 11" key="1">
    <citation type="journal article" date="2019" name="Plant Biotechnol. J.">
        <title>The red bayberry genome and genetic basis of sex determination.</title>
        <authorList>
            <person name="Jia H.M."/>
            <person name="Jia H.J."/>
            <person name="Cai Q.L."/>
            <person name="Wang Y."/>
            <person name="Zhao H.B."/>
            <person name="Yang W.F."/>
            <person name="Wang G.Y."/>
            <person name="Li Y.H."/>
            <person name="Zhan D.L."/>
            <person name="Shen Y.T."/>
            <person name="Niu Q.F."/>
            <person name="Chang L."/>
            <person name="Qiu J."/>
            <person name="Zhao L."/>
            <person name="Xie H.B."/>
            <person name="Fu W.Y."/>
            <person name="Jin J."/>
            <person name="Li X.W."/>
            <person name="Jiao Y."/>
            <person name="Zhou C.C."/>
            <person name="Tu T."/>
            <person name="Chai C.Y."/>
            <person name="Gao J.L."/>
            <person name="Fan L.J."/>
            <person name="van de Weg E."/>
            <person name="Wang J.Y."/>
            <person name="Gao Z.S."/>
        </authorList>
    </citation>
    <scope>NUCLEOTIDE SEQUENCE [LARGE SCALE GENOMIC DNA]</scope>
    <source>
        <tissue evidence="10">Leaves</tissue>
    </source>
</reference>
<dbReference type="PANTHER" id="PTHR31451:SF39">
    <property type="entry name" value="MANNAN ENDO-1,4-BETA-MANNOSIDASE 1"/>
    <property type="match status" value="1"/>
</dbReference>
<dbReference type="GO" id="GO:0005576">
    <property type="term" value="C:extracellular region"/>
    <property type="evidence" value="ECO:0007669"/>
    <property type="project" value="UniProtKB-SubCell"/>
</dbReference>
<dbReference type="GO" id="GO:0016985">
    <property type="term" value="F:mannan endo-1,4-beta-mannosidase activity"/>
    <property type="evidence" value="ECO:0007669"/>
    <property type="project" value="UniProtKB-EC"/>
</dbReference>
<dbReference type="Gene3D" id="3.20.20.80">
    <property type="entry name" value="Glycosidases"/>
    <property type="match status" value="1"/>
</dbReference>
<evidence type="ECO:0000256" key="8">
    <source>
        <dbReference type="ARBA" id="ARBA00023295"/>
    </source>
</evidence>
<protein>
    <recommendedName>
        <fullName evidence="4">mannan endo-1,4-beta-mannosidase</fullName>
        <ecNumber evidence="4">3.2.1.78</ecNumber>
    </recommendedName>
</protein>
<sequence>MSGKKYFSMLPLLYLVVTVLLVLQGNFGYGSAQRRAGSGFARANGTHFVRNGKSLYFNGFNAYWMMYMASDPSTRAKVTATFEQASKYGMNVARTWAFRDGGYRPLQSSPGSYNEDVFRGLDFVISEAGRHGVHLILSLVNNFEDFGGRKQYVKWARDSGQNLNNDDEFYTNSVVKEYYKNHVKTVLTRNNSITGMSYKDDPIIFAWELMNEPRCHTDPCGKSIQEWVREMAGHVKSIDGNHLLEIGLEGFYGETVPERLKYNPREQVVGTDFISNNQLPEIDFATIHIYPEQWLAGSDDETQSAFVDKWVQAHIEDSNSVLKKPLLLGEFGKSSRLPGYSLEGRDAYFQKLYKAIYTSAKSGGPFVGGLFWQLMAQGMDNFRDGYEVVLEESPSTASVIARQSHMLVETNA</sequence>
<dbReference type="EMBL" id="RXIC02000026">
    <property type="protein sequence ID" value="KAB1203243.1"/>
    <property type="molecule type" value="Genomic_DNA"/>
</dbReference>
<comment type="catalytic activity">
    <reaction evidence="1">
        <text>Random hydrolysis of (1-&gt;4)-beta-D-mannosidic linkages in mannans, galactomannans and glucomannans.</text>
        <dbReference type="EC" id="3.2.1.78"/>
    </reaction>
</comment>
<dbReference type="PANTHER" id="PTHR31451">
    <property type="match status" value="1"/>
</dbReference>
<dbReference type="Pfam" id="PF26410">
    <property type="entry name" value="GH5_mannosidase"/>
    <property type="match status" value="1"/>
</dbReference>
<evidence type="ECO:0000256" key="4">
    <source>
        <dbReference type="ARBA" id="ARBA00012706"/>
    </source>
</evidence>
<name>A0A6A1USH9_9ROSI</name>
<dbReference type="Proteomes" id="UP000516437">
    <property type="component" value="Chromosome 8"/>
</dbReference>
<comment type="subcellular location">
    <subcellularLocation>
        <location evidence="2">Secreted</location>
    </subcellularLocation>
</comment>
<dbReference type="AlphaFoldDB" id="A0A6A1USH9"/>
<evidence type="ECO:0000256" key="7">
    <source>
        <dbReference type="ARBA" id="ARBA00022801"/>
    </source>
</evidence>
<evidence type="ECO:0000313" key="11">
    <source>
        <dbReference type="Proteomes" id="UP000516437"/>
    </source>
</evidence>
<keyword evidence="5" id="KW-0964">Secreted</keyword>
<evidence type="ECO:0000313" key="10">
    <source>
        <dbReference type="EMBL" id="KAB1203243.1"/>
    </source>
</evidence>
<dbReference type="OrthoDB" id="406631at2759"/>
<keyword evidence="11" id="KW-1185">Reference proteome</keyword>
<dbReference type="SUPFAM" id="SSF51445">
    <property type="entry name" value="(Trans)glycosidases"/>
    <property type="match status" value="1"/>
</dbReference>
<dbReference type="FunFam" id="3.20.20.80:FF:000012">
    <property type="entry name" value="Mannan endo-1,4-beta-mannosidase 6"/>
    <property type="match status" value="1"/>
</dbReference>
<keyword evidence="8" id="KW-0326">Glycosidase</keyword>
<evidence type="ECO:0000256" key="5">
    <source>
        <dbReference type="ARBA" id="ARBA00022525"/>
    </source>
</evidence>
<keyword evidence="7" id="KW-0378">Hydrolase</keyword>
<dbReference type="GO" id="GO:0000272">
    <property type="term" value="P:polysaccharide catabolic process"/>
    <property type="evidence" value="ECO:0007669"/>
    <property type="project" value="InterPro"/>
</dbReference>
<organism evidence="10 11">
    <name type="scientific">Morella rubra</name>
    <name type="common">Chinese bayberry</name>
    <dbReference type="NCBI Taxonomy" id="262757"/>
    <lineage>
        <taxon>Eukaryota</taxon>
        <taxon>Viridiplantae</taxon>
        <taxon>Streptophyta</taxon>
        <taxon>Embryophyta</taxon>
        <taxon>Tracheophyta</taxon>
        <taxon>Spermatophyta</taxon>
        <taxon>Magnoliopsida</taxon>
        <taxon>eudicotyledons</taxon>
        <taxon>Gunneridae</taxon>
        <taxon>Pentapetalae</taxon>
        <taxon>rosids</taxon>
        <taxon>fabids</taxon>
        <taxon>Fagales</taxon>
        <taxon>Myricaceae</taxon>
        <taxon>Morella</taxon>
    </lineage>
</organism>
<evidence type="ECO:0000256" key="3">
    <source>
        <dbReference type="ARBA" id="ARBA00005641"/>
    </source>
</evidence>
<dbReference type="EC" id="3.2.1.78" evidence="4"/>
<comment type="similarity">
    <text evidence="3">Belongs to the glycosyl hydrolase 5 (cellulase A) family.</text>
</comment>
<dbReference type="InterPro" id="IPR045053">
    <property type="entry name" value="MAN-like"/>
</dbReference>
<keyword evidence="6" id="KW-0732">Signal</keyword>
<comment type="caution">
    <text evidence="10">The sequence shown here is derived from an EMBL/GenBank/DDBJ whole genome shotgun (WGS) entry which is preliminary data.</text>
</comment>